<dbReference type="EMBL" id="CP055899">
    <property type="protein sequence ID" value="QKX56514.1"/>
    <property type="molecule type" value="Genomic_DNA"/>
</dbReference>
<protein>
    <recommendedName>
        <fullName evidence="12">Centrosomin N-terminal motif 1 domain-containing protein</fullName>
    </recommendedName>
</protein>
<evidence type="ECO:0000256" key="3">
    <source>
        <dbReference type="ARBA" id="ARBA00022553"/>
    </source>
</evidence>
<dbReference type="GO" id="GO:0005815">
    <property type="term" value="C:microtubule organizing center"/>
    <property type="evidence" value="ECO:0007669"/>
    <property type="project" value="UniProtKB-SubCell"/>
</dbReference>
<evidence type="ECO:0008006" key="12">
    <source>
        <dbReference type="Google" id="ProtNLM"/>
    </source>
</evidence>
<name>A0A7H8QR96_TALRU</name>
<feature type="compositionally biased region" description="Basic and acidic residues" evidence="7">
    <location>
        <begin position="396"/>
        <end position="405"/>
    </location>
</feature>
<dbReference type="Pfam" id="PF10495">
    <property type="entry name" value="PACT_coil_coil"/>
    <property type="match status" value="1"/>
</dbReference>
<reference evidence="11" key="1">
    <citation type="submission" date="2020-06" db="EMBL/GenBank/DDBJ databases">
        <title>A chromosome-scale genome assembly of Talaromyces rugulosus W13939.</title>
        <authorList>
            <person name="Wang B."/>
            <person name="Guo L."/>
            <person name="Ye K."/>
            <person name="Wang L."/>
        </authorList>
    </citation>
    <scope>NUCLEOTIDE SEQUENCE [LARGE SCALE GENOMIC DNA]</scope>
    <source>
        <strain evidence="11">W13939</strain>
    </source>
</reference>
<gene>
    <name evidence="10" type="ORF">TRUGW13939_03619</name>
</gene>
<evidence type="ECO:0000259" key="8">
    <source>
        <dbReference type="Pfam" id="PF07989"/>
    </source>
</evidence>
<evidence type="ECO:0000259" key="9">
    <source>
        <dbReference type="Pfam" id="PF10495"/>
    </source>
</evidence>
<keyword evidence="5" id="KW-0206">Cytoskeleton</keyword>
<feature type="domain" description="Centrosomin N-terminal motif 1" evidence="8">
    <location>
        <begin position="203"/>
        <end position="276"/>
    </location>
</feature>
<dbReference type="GeneID" id="55991122"/>
<dbReference type="InterPro" id="IPR019528">
    <property type="entry name" value="PACT_domain"/>
</dbReference>
<evidence type="ECO:0000313" key="11">
    <source>
        <dbReference type="Proteomes" id="UP000509510"/>
    </source>
</evidence>
<dbReference type="RefSeq" id="XP_035342692.1">
    <property type="nucleotide sequence ID" value="XM_035486799.1"/>
</dbReference>
<evidence type="ECO:0000256" key="4">
    <source>
        <dbReference type="ARBA" id="ARBA00023054"/>
    </source>
</evidence>
<organism evidence="10 11">
    <name type="scientific">Talaromyces rugulosus</name>
    <name type="common">Penicillium rugulosum</name>
    <dbReference type="NCBI Taxonomy" id="121627"/>
    <lineage>
        <taxon>Eukaryota</taxon>
        <taxon>Fungi</taxon>
        <taxon>Dikarya</taxon>
        <taxon>Ascomycota</taxon>
        <taxon>Pezizomycotina</taxon>
        <taxon>Eurotiomycetes</taxon>
        <taxon>Eurotiomycetidae</taxon>
        <taxon>Eurotiales</taxon>
        <taxon>Trichocomaceae</taxon>
        <taxon>Talaromyces</taxon>
        <taxon>Talaromyces sect. Islandici</taxon>
    </lineage>
</organism>
<evidence type="ECO:0000256" key="5">
    <source>
        <dbReference type="ARBA" id="ARBA00023212"/>
    </source>
</evidence>
<evidence type="ECO:0000256" key="1">
    <source>
        <dbReference type="ARBA" id="ARBA00004267"/>
    </source>
</evidence>
<feature type="region of interest" description="Disordered" evidence="7">
    <location>
        <begin position="173"/>
        <end position="193"/>
    </location>
</feature>
<comment type="subcellular location">
    <subcellularLocation>
        <location evidence="1">Cytoplasm</location>
        <location evidence="1">Cytoskeleton</location>
        <location evidence="1">Microtubule organizing center</location>
    </subcellularLocation>
</comment>
<dbReference type="GO" id="GO:0005737">
    <property type="term" value="C:cytoplasm"/>
    <property type="evidence" value="ECO:0007669"/>
    <property type="project" value="UniProtKB-ARBA"/>
</dbReference>
<dbReference type="PANTHER" id="PTHR18937">
    <property type="entry name" value="STRUCTURAL MAINTENANCE OF CHROMOSOMES SMC FAMILY MEMBER"/>
    <property type="match status" value="1"/>
</dbReference>
<accession>A0A7H8QR96</accession>
<feature type="coiled-coil region" evidence="6">
    <location>
        <begin position="1048"/>
        <end position="1096"/>
    </location>
</feature>
<dbReference type="OrthoDB" id="10255000at2759"/>
<keyword evidence="11" id="KW-1185">Reference proteome</keyword>
<evidence type="ECO:0000313" key="10">
    <source>
        <dbReference type="EMBL" id="QKX56514.1"/>
    </source>
</evidence>
<proteinExistence type="predicted"/>
<dbReference type="KEGG" id="trg:TRUGW13939_03619"/>
<dbReference type="AlphaFoldDB" id="A0A7H8QR96"/>
<feature type="coiled-coil region" evidence="6">
    <location>
        <begin position="710"/>
        <end position="1020"/>
    </location>
</feature>
<sequence length="1230" mass="142083">MPLPYIDTPRTEIDANATYLTNGLRSAYRNNLSALDSVENTFLTPSKEDDIIKSIENGRRASHRVSLNTPRVSGSGARTTRNALNDRKNLPSAAPAKGEFTPMMRSVTRNNYIRNMSAVRASAVPKTPAYLREGNRSNINTPGLPQVDMTYMSEEGATGSLGIDDITPLPQVASSSAQSTPLPHLSRKGDAGGVLGNDPNMLSLKEQENAINKLDKENFGLKLKIHYMQEALNRAGPEHNQAALKENTELKVAKVTLQREISRYKKNLHSAERDLEAYRLQLQELSEKAKRRQAEESVQREMDWMREEIATRETQVTNLQEELRNAKERESDEADRLRDEVEDLEAALREKERIIDQKDDIIDNLKDAEKDNDAVGELETELERTKKRLEELESDLDQAKADAREANQSQQLAVQEKDKAEENLKELQDEMANKSFSTKGLNRQIEEKAAELEEDVHQLRQERDELKEDYAAKERREEFLEDQLQEIQREHATTMETIGEQNENLQQCQTERDEALNRLREVLDDLDRKADEKELLQTRHSALTDESAGLQRELANAQSLIRRLEEDIDDEKQRSLNNNHDLRAQQKEEVERLQEEIESLQQEIEDKEGEFALEHDRWESARRTLQSQKERLEEQAAGHQRLIQQLQDVEITASGRETKLQEIFDTENNRHLQEEAVLSRQVKDMDEDIISKRQIISDQRSELLTIREELRVSRREEETLKDRIKALEDEVTILQASLREEKEYSKGRALRGVSDQENQLQKVLSERQGLRDQLANANVELHNLRTSTTEVEAERDMLQKEIDRIGSKTTGDKHFDQEKIELRKAKLRLENELQRLNDEKKSLAEARDSLENALNAEIERSTAEENRLATEIAQLQDRLHAQSGTRDRELTLARSKVQNLEKRLSELENSLEQQQPANADASTAEISILRQNLDESRKREKALVERETDYRKSAREQRARISELEQELHEAQMKKLDLRSPEKSPSGKLQDELRLLRKKLAEAQKHTNDLKIKNRELERGGGQDEERRDLHELLRSSTIEAETLALKLSDQDARVIDLKATLQRIREERASAIKEASKAHQKIEILQDRYEKIQDDMAAKPDHKGRHEKELRGLGKEIVWLKARLKREEKFRRDLAWSKGLMELGERVRVACNEADLRMIAQMGIKAPESSKLHDARRKFKTAGLLVVATIRMQRMSQEWCKTRKIGEGLQRAKTELLRRRDSQRSGKSR</sequence>
<dbReference type="InterPro" id="IPR012943">
    <property type="entry name" value="Cnn_1N"/>
</dbReference>
<feature type="domain" description="Pericentrin/AKAP-450 centrosomal targeting" evidence="9">
    <location>
        <begin position="1124"/>
        <end position="1200"/>
    </location>
</feature>
<evidence type="ECO:0000256" key="7">
    <source>
        <dbReference type="SAM" id="MobiDB-lite"/>
    </source>
</evidence>
<keyword evidence="3" id="KW-0597">Phosphoprotein</keyword>
<evidence type="ECO:0000256" key="2">
    <source>
        <dbReference type="ARBA" id="ARBA00022490"/>
    </source>
</evidence>
<keyword evidence="4 6" id="KW-0175">Coiled coil</keyword>
<evidence type="ECO:0000256" key="6">
    <source>
        <dbReference type="SAM" id="Coils"/>
    </source>
</evidence>
<dbReference type="Pfam" id="PF07989">
    <property type="entry name" value="Cnn_1N"/>
    <property type="match status" value="1"/>
</dbReference>
<keyword evidence="2" id="KW-0963">Cytoplasm</keyword>
<feature type="region of interest" description="Disordered" evidence="7">
    <location>
        <begin position="396"/>
        <end position="420"/>
    </location>
</feature>
<dbReference type="Proteomes" id="UP000509510">
    <property type="component" value="Chromosome II"/>
</dbReference>